<sequence>PILHGTAIALFTFVVWFLVNLVFGGLTTGASAWEFLGGRATALALLEQGVAAIAGCWAGYRYAPLRVE</sequence>
<feature type="transmembrane region" description="Helical" evidence="1">
    <location>
        <begin position="6"/>
        <end position="28"/>
    </location>
</feature>
<dbReference type="EMBL" id="BARS01050617">
    <property type="protein sequence ID" value="GAG50006.1"/>
    <property type="molecule type" value="Genomic_DNA"/>
</dbReference>
<organism evidence="2">
    <name type="scientific">marine sediment metagenome</name>
    <dbReference type="NCBI Taxonomy" id="412755"/>
    <lineage>
        <taxon>unclassified sequences</taxon>
        <taxon>metagenomes</taxon>
        <taxon>ecological metagenomes</taxon>
    </lineage>
</organism>
<comment type="caution">
    <text evidence="2">The sequence shown here is derived from an EMBL/GenBank/DDBJ whole genome shotgun (WGS) entry which is preliminary data.</text>
</comment>
<reference evidence="2" key="1">
    <citation type="journal article" date="2014" name="Front. Microbiol.">
        <title>High frequency of phylogenetically diverse reductive dehalogenase-homologous genes in deep subseafloor sedimentary metagenomes.</title>
        <authorList>
            <person name="Kawai M."/>
            <person name="Futagami T."/>
            <person name="Toyoda A."/>
            <person name="Takaki Y."/>
            <person name="Nishi S."/>
            <person name="Hori S."/>
            <person name="Arai W."/>
            <person name="Tsubouchi T."/>
            <person name="Morono Y."/>
            <person name="Uchiyama I."/>
            <person name="Ito T."/>
            <person name="Fujiyama A."/>
            <person name="Inagaki F."/>
            <person name="Takami H."/>
        </authorList>
    </citation>
    <scope>NUCLEOTIDE SEQUENCE</scope>
    <source>
        <strain evidence="2">Expedition CK06-06</strain>
    </source>
</reference>
<accession>X0ZPA2</accession>
<dbReference type="AlphaFoldDB" id="X0ZPA2"/>
<gene>
    <name evidence="2" type="ORF">S01H1_75526</name>
</gene>
<keyword evidence="1" id="KW-1133">Transmembrane helix</keyword>
<evidence type="ECO:0000313" key="2">
    <source>
        <dbReference type="EMBL" id="GAG50006.1"/>
    </source>
</evidence>
<evidence type="ECO:0000256" key="1">
    <source>
        <dbReference type="SAM" id="Phobius"/>
    </source>
</evidence>
<name>X0ZPA2_9ZZZZ</name>
<keyword evidence="1" id="KW-0472">Membrane</keyword>
<proteinExistence type="predicted"/>
<protein>
    <submittedName>
        <fullName evidence="2">Uncharacterized protein</fullName>
    </submittedName>
</protein>
<feature type="non-terminal residue" evidence="2">
    <location>
        <position position="1"/>
    </location>
</feature>
<keyword evidence="1" id="KW-0812">Transmembrane</keyword>